<keyword evidence="3" id="KW-1185">Reference proteome</keyword>
<dbReference type="InterPro" id="IPR014202">
    <property type="entry name" value="Spore_II_R"/>
</dbReference>
<gene>
    <name evidence="2" type="primary">spoIIR</name>
    <name evidence="2" type="ORF">ACFQ03_17510</name>
</gene>
<evidence type="ECO:0000256" key="1">
    <source>
        <dbReference type="SAM" id="MobiDB-lite"/>
    </source>
</evidence>
<proteinExistence type="predicted"/>
<dbReference type="Pfam" id="PF09551">
    <property type="entry name" value="Spore_II_R"/>
    <property type="match status" value="1"/>
</dbReference>
<evidence type="ECO:0000313" key="3">
    <source>
        <dbReference type="Proteomes" id="UP001597120"/>
    </source>
</evidence>
<evidence type="ECO:0000313" key="2">
    <source>
        <dbReference type="EMBL" id="MFD0870940.1"/>
    </source>
</evidence>
<reference evidence="3" key="1">
    <citation type="journal article" date="2019" name="Int. J. Syst. Evol. Microbiol.">
        <title>The Global Catalogue of Microorganisms (GCM) 10K type strain sequencing project: providing services to taxonomists for standard genome sequencing and annotation.</title>
        <authorList>
            <consortium name="The Broad Institute Genomics Platform"/>
            <consortium name="The Broad Institute Genome Sequencing Center for Infectious Disease"/>
            <person name="Wu L."/>
            <person name="Ma J."/>
        </authorList>
    </citation>
    <scope>NUCLEOTIDE SEQUENCE [LARGE SCALE GENOMIC DNA]</scope>
    <source>
        <strain evidence="3">CCUG 57263</strain>
    </source>
</reference>
<dbReference type="NCBIfam" id="TIGR02837">
    <property type="entry name" value="spore_II_R"/>
    <property type="match status" value="1"/>
</dbReference>
<dbReference type="RefSeq" id="WP_144939556.1">
    <property type="nucleotide sequence ID" value="NZ_JBHTIU010000067.1"/>
</dbReference>
<feature type="compositionally biased region" description="Basic and acidic residues" evidence="1">
    <location>
        <begin position="172"/>
        <end position="186"/>
    </location>
</feature>
<sequence length="246" mass="27446">MVRRVSFHKYGYIAFALIVLLFCWESNKTNAAVFQSGIPEEAIRLRILANSDSVQDQAIKRLIRDAIVEEMNGWVTGPASIEEAREQVEAHLPVFRELIAEILEKRGYDYEFKVELGSAEFPTKLYGSRVYPAGDYEALKVTLGSGQGQNWWCVLFPPLCFVDVASGQAVAQDKEDSTSSKGKTEEGQGASQLAKDTKGGDGQSKAQQEDDSLRQASLQAPADREVRFFLWDLLQGLLSWVKGWFA</sequence>
<feature type="region of interest" description="Disordered" evidence="1">
    <location>
        <begin position="172"/>
        <end position="217"/>
    </location>
</feature>
<dbReference type="EMBL" id="JBHTIU010000067">
    <property type="protein sequence ID" value="MFD0870940.1"/>
    <property type="molecule type" value="Genomic_DNA"/>
</dbReference>
<protein>
    <submittedName>
        <fullName evidence="2">Stage II sporulation protein R</fullName>
    </submittedName>
</protein>
<organism evidence="2 3">
    <name type="scientific">Paenibacillus residui</name>
    <dbReference type="NCBI Taxonomy" id="629724"/>
    <lineage>
        <taxon>Bacteria</taxon>
        <taxon>Bacillati</taxon>
        <taxon>Bacillota</taxon>
        <taxon>Bacilli</taxon>
        <taxon>Bacillales</taxon>
        <taxon>Paenibacillaceae</taxon>
        <taxon>Paenibacillus</taxon>
    </lineage>
</organism>
<dbReference type="Proteomes" id="UP001597120">
    <property type="component" value="Unassembled WGS sequence"/>
</dbReference>
<name>A0ABW3DCM1_9BACL</name>
<accession>A0ABW3DCM1</accession>
<comment type="caution">
    <text evidence="2">The sequence shown here is derived from an EMBL/GenBank/DDBJ whole genome shotgun (WGS) entry which is preliminary data.</text>
</comment>